<name>A0A2V3J3R1_9FLOR</name>
<accession>A0A2V3J3R1</accession>
<dbReference type="Proteomes" id="UP000247409">
    <property type="component" value="Unassembled WGS sequence"/>
</dbReference>
<comment type="caution">
    <text evidence="3">The sequence shown here is derived from an EMBL/GenBank/DDBJ whole genome shotgun (WGS) entry which is preliminary data.</text>
</comment>
<evidence type="ECO:0000256" key="2">
    <source>
        <dbReference type="SAM" id="Phobius"/>
    </source>
</evidence>
<feature type="compositionally biased region" description="Basic residues" evidence="1">
    <location>
        <begin position="30"/>
        <end position="40"/>
    </location>
</feature>
<gene>
    <name evidence="3" type="ORF">BWQ96_01479</name>
</gene>
<protein>
    <submittedName>
        <fullName evidence="3">Uncharacterized protein</fullName>
    </submittedName>
</protein>
<proteinExistence type="predicted"/>
<dbReference type="AlphaFoldDB" id="A0A2V3J3R1"/>
<evidence type="ECO:0000256" key="1">
    <source>
        <dbReference type="SAM" id="MobiDB-lite"/>
    </source>
</evidence>
<keyword evidence="2" id="KW-1133">Transmembrane helix</keyword>
<evidence type="ECO:0000313" key="4">
    <source>
        <dbReference type="Proteomes" id="UP000247409"/>
    </source>
</evidence>
<reference evidence="3 4" key="1">
    <citation type="journal article" date="2018" name="Mol. Biol. Evol.">
        <title>Analysis of the draft genome of the red seaweed Gracilariopsis chorda provides insights into genome size evolution in Rhodophyta.</title>
        <authorList>
            <person name="Lee J."/>
            <person name="Yang E.C."/>
            <person name="Graf L."/>
            <person name="Yang J.H."/>
            <person name="Qiu H."/>
            <person name="Zel Zion U."/>
            <person name="Chan C.X."/>
            <person name="Stephens T.G."/>
            <person name="Weber A.P.M."/>
            <person name="Boo G.H."/>
            <person name="Boo S.M."/>
            <person name="Kim K.M."/>
            <person name="Shin Y."/>
            <person name="Jung M."/>
            <person name="Lee S.J."/>
            <person name="Yim H.S."/>
            <person name="Lee J.H."/>
            <person name="Bhattacharya D."/>
            <person name="Yoon H.S."/>
        </authorList>
    </citation>
    <scope>NUCLEOTIDE SEQUENCE [LARGE SCALE GENOMIC DNA]</scope>
    <source>
        <strain evidence="3 4">SKKU-2015</strain>
        <tissue evidence="3">Whole body</tissue>
    </source>
</reference>
<feature type="transmembrane region" description="Helical" evidence="2">
    <location>
        <begin position="134"/>
        <end position="153"/>
    </location>
</feature>
<keyword evidence="2" id="KW-0812">Transmembrane</keyword>
<feature type="region of interest" description="Disordered" evidence="1">
    <location>
        <begin position="30"/>
        <end position="50"/>
    </location>
</feature>
<sequence>MTSLAFVSSVPLLSRSHSVSFFASHRGKQLSISHRHRKHPPTTTTQATPLRATPRASVFKDLLAGPSDPPKPRPLYQVILFTVTTNFLWYGWYKYCIEQELRALTGEGPGGVGALLPFVLGVTSPLYLPTGGPAEVGVAAGVLWIVSVQYYLYRRINALMVAKGNTPPLTPWWIVIPGFNLVVGLRSVHFLSLAFGAKRDADPVIDIFPFLGKETLGLWELVVTPSLWLQVGRRK</sequence>
<keyword evidence="2" id="KW-0472">Membrane</keyword>
<feature type="compositionally biased region" description="Low complexity" evidence="1">
    <location>
        <begin position="41"/>
        <end position="50"/>
    </location>
</feature>
<feature type="transmembrane region" description="Helical" evidence="2">
    <location>
        <begin position="75"/>
        <end position="96"/>
    </location>
</feature>
<organism evidence="3 4">
    <name type="scientific">Gracilariopsis chorda</name>
    <dbReference type="NCBI Taxonomy" id="448386"/>
    <lineage>
        <taxon>Eukaryota</taxon>
        <taxon>Rhodophyta</taxon>
        <taxon>Florideophyceae</taxon>
        <taxon>Rhodymeniophycidae</taxon>
        <taxon>Gracilariales</taxon>
        <taxon>Gracilariaceae</taxon>
        <taxon>Gracilariopsis</taxon>
    </lineage>
</organism>
<evidence type="ECO:0000313" key="3">
    <source>
        <dbReference type="EMBL" id="PXF48627.1"/>
    </source>
</evidence>
<keyword evidence="4" id="KW-1185">Reference proteome</keyword>
<feature type="transmembrane region" description="Helical" evidence="2">
    <location>
        <begin position="108"/>
        <end position="128"/>
    </location>
</feature>
<dbReference type="EMBL" id="NBIV01000012">
    <property type="protein sequence ID" value="PXF48627.1"/>
    <property type="molecule type" value="Genomic_DNA"/>
</dbReference>
<dbReference type="OrthoDB" id="40111at2759"/>